<comment type="similarity">
    <text evidence="2">Belongs to the SusD family.</text>
</comment>
<evidence type="ECO:0000256" key="5">
    <source>
        <dbReference type="ARBA" id="ARBA00023237"/>
    </source>
</evidence>
<evidence type="ECO:0000256" key="3">
    <source>
        <dbReference type="ARBA" id="ARBA00022729"/>
    </source>
</evidence>
<dbReference type="GO" id="GO:0009279">
    <property type="term" value="C:cell outer membrane"/>
    <property type="evidence" value="ECO:0007669"/>
    <property type="project" value="UniProtKB-SubCell"/>
</dbReference>
<organism evidence="8 9">
    <name type="scientific">Fulvitalea axinellae</name>
    <dbReference type="NCBI Taxonomy" id="1182444"/>
    <lineage>
        <taxon>Bacteria</taxon>
        <taxon>Pseudomonadati</taxon>
        <taxon>Bacteroidota</taxon>
        <taxon>Cytophagia</taxon>
        <taxon>Cytophagales</taxon>
        <taxon>Persicobacteraceae</taxon>
        <taxon>Fulvitalea</taxon>
    </lineage>
</organism>
<dbReference type="Pfam" id="PF14322">
    <property type="entry name" value="SusD-like_3"/>
    <property type="match status" value="1"/>
</dbReference>
<protein>
    <submittedName>
        <fullName evidence="8">Membrane protein</fullName>
    </submittedName>
</protein>
<keyword evidence="3" id="KW-0732">Signal</keyword>
<reference evidence="8 9" key="1">
    <citation type="submission" date="2021-12" db="EMBL/GenBank/DDBJ databases">
        <title>Genome sequencing of bacteria with rrn-lacking chromosome and rrn-plasmid.</title>
        <authorList>
            <person name="Anda M."/>
            <person name="Iwasaki W."/>
        </authorList>
    </citation>
    <scope>NUCLEOTIDE SEQUENCE [LARGE SCALE GENOMIC DNA]</scope>
    <source>
        <strain evidence="8 9">DSM 100852</strain>
        <plasmid evidence="8 9">pFA4</plasmid>
    </source>
</reference>
<feature type="domain" description="SusD-like N-terminal" evidence="7">
    <location>
        <begin position="98"/>
        <end position="231"/>
    </location>
</feature>
<keyword evidence="9" id="KW-1185">Reference proteome</keyword>
<sequence length="492" mass="57305">MDNMKRYTNIIVLFLAFSISSCQDWINVEPQNSVVLEDFWKSKDDIESALAGTYVELREPSDRFLLWGEILRSPSFEIGGNNTGSIVVDAEKIMRLQITSENIHSDWNGLYKIIHLANNVIKYAPTVRDNDLSLSEKELNAYLSEAYFIRSLCYYYLVRTFKDIPFPLEPSDTDDIEFFLPKTDDATILDKLIEDMEWAERYAPKSFANIEYDKGRATKAAAQALLADLYLWVGRYDDCLLMCDKLINQSSHALLPGDRWFQIFSKGNTNEGIFEIQYDASRSQSNVLSTWMFNNIGSRNSAYVLREETLELYDKTDARGEGKTFMKDNLTLWKYIGLEEDNSSRFRTIGNNDANIILYRYADILLMKAEALVEKGDFFAAQAEYNKIRDRANLPSKIFPNDRHIAEDLILEERTREFIGEGKRWFDILRFAKRNDFERKQMLIDILTANVDPQELPKWKSLLSNPMGYYLPIHYDEVRNNSKLEQNPYYAR</sequence>
<dbReference type="InterPro" id="IPR012944">
    <property type="entry name" value="SusD_RagB_dom"/>
</dbReference>
<dbReference type="Pfam" id="PF07980">
    <property type="entry name" value="SusD_RagB"/>
    <property type="match status" value="1"/>
</dbReference>
<dbReference type="Proteomes" id="UP001348817">
    <property type="component" value="Plasmid pFA4"/>
</dbReference>
<keyword evidence="5" id="KW-0998">Cell outer membrane</keyword>
<evidence type="ECO:0000259" key="7">
    <source>
        <dbReference type="Pfam" id="PF14322"/>
    </source>
</evidence>
<evidence type="ECO:0000256" key="4">
    <source>
        <dbReference type="ARBA" id="ARBA00023136"/>
    </source>
</evidence>
<accession>A0AAU9CTI6</accession>
<geneLocation type="plasmid" evidence="8 9">
    <name>pFA4</name>
</geneLocation>
<dbReference type="AlphaFoldDB" id="A0AAU9CTI6"/>
<evidence type="ECO:0000256" key="1">
    <source>
        <dbReference type="ARBA" id="ARBA00004442"/>
    </source>
</evidence>
<evidence type="ECO:0000256" key="2">
    <source>
        <dbReference type="ARBA" id="ARBA00006275"/>
    </source>
</evidence>
<keyword evidence="4" id="KW-0472">Membrane</keyword>
<dbReference type="EMBL" id="AP025318">
    <property type="protein sequence ID" value="BDD12391.1"/>
    <property type="molecule type" value="Genomic_DNA"/>
</dbReference>
<gene>
    <name evidence="8" type="ORF">FUAX_48230</name>
</gene>
<evidence type="ECO:0000313" key="8">
    <source>
        <dbReference type="EMBL" id="BDD12391.1"/>
    </source>
</evidence>
<dbReference type="InterPro" id="IPR033985">
    <property type="entry name" value="SusD-like_N"/>
</dbReference>
<feature type="domain" description="RagB/SusD" evidence="6">
    <location>
        <begin position="346"/>
        <end position="490"/>
    </location>
</feature>
<evidence type="ECO:0000259" key="6">
    <source>
        <dbReference type="Pfam" id="PF07980"/>
    </source>
</evidence>
<dbReference type="KEGG" id="fax:FUAX_48230"/>
<dbReference type="Gene3D" id="1.25.40.390">
    <property type="match status" value="1"/>
</dbReference>
<evidence type="ECO:0000313" key="9">
    <source>
        <dbReference type="Proteomes" id="UP001348817"/>
    </source>
</evidence>
<comment type="subcellular location">
    <subcellularLocation>
        <location evidence="1">Cell outer membrane</location>
    </subcellularLocation>
</comment>
<name>A0AAU9CTI6_9BACT</name>
<dbReference type="PROSITE" id="PS51257">
    <property type="entry name" value="PROKAR_LIPOPROTEIN"/>
    <property type="match status" value="1"/>
</dbReference>
<keyword evidence="8" id="KW-0614">Plasmid</keyword>
<dbReference type="SUPFAM" id="SSF48452">
    <property type="entry name" value="TPR-like"/>
    <property type="match status" value="1"/>
</dbReference>
<proteinExistence type="inferred from homology"/>
<dbReference type="CDD" id="cd08977">
    <property type="entry name" value="SusD"/>
    <property type="match status" value="1"/>
</dbReference>
<dbReference type="InterPro" id="IPR011990">
    <property type="entry name" value="TPR-like_helical_dom_sf"/>
</dbReference>